<dbReference type="CDD" id="cd06267">
    <property type="entry name" value="PBP1_LacI_sugar_binding-like"/>
    <property type="match status" value="1"/>
</dbReference>
<evidence type="ECO:0000313" key="6">
    <source>
        <dbReference type="Proteomes" id="UP000253303"/>
    </source>
</evidence>
<dbReference type="InterPro" id="IPR028082">
    <property type="entry name" value="Peripla_BP_I"/>
</dbReference>
<dbReference type="GO" id="GO:0000976">
    <property type="term" value="F:transcription cis-regulatory region binding"/>
    <property type="evidence" value="ECO:0007669"/>
    <property type="project" value="TreeGrafter"/>
</dbReference>
<keyword evidence="6" id="KW-1185">Reference proteome</keyword>
<dbReference type="Gene3D" id="1.10.260.40">
    <property type="entry name" value="lambda repressor-like DNA-binding domains"/>
    <property type="match status" value="1"/>
</dbReference>
<gene>
    <name evidence="5" type="ORF">DP939_24275</name>
</gene>
<evidence type="ECO:0000256" key="2">
    <source>
        <dbReference type="ARBA" id="ARBA00023125"/>
    </source>
</evidence>
<accession>A0A366LVZ5</accession>
<dbReference type="PANTHER" id="PTHR30146">
    <property type="entry name" value="LACI-RELATED TRANSCRIPTIONAL REPRESSOR"/>
    <property type="match status" value="1"/>
</dbReference>
<dbReference type="SUPFAM" id="SSF53822">
    <property type="entry name" value="Periplasmic binding protein-like I"/>
    <property type="match status" value="1"/>
</dbReference>
<dbReference type="PROSITE" id="PS00356">
    <property type="entry name" value="HTH_LACI_1"/>
    <property type="match status" value="1"/>
</dbReference>
<sequence>MAEQPLVRLQDVAEHAGVSLATASRMLSDPDYGGRAGLRERVLASAAELGYRPNPHARALATATSTNVGLVIHDVRDPYFATLSGGVITVAERHDLLVSIVCTHRDAPRELEYVKRLADQRMRAIILAGSALRDSAHTAAMNAALDSYHRSGGSVVSVTRGHTVGHVVDIDNAGGMRRLVHDMVALGHTSFGVIAGPLRLLTVRDRLQGIRRGLKDHGITLGRDDVVYVDLSREGGQAGAQMLMNRPEPPRCLLAIADVVAVGALSWLRAGGVAVPGEVSVTGFGGIPAASDAVPSITTVELPLEQVGETAMELALKPAAPRHIVQVEGTLVRRDSVAPPH</sequence>
<dbReference type="Pfam" id="PF13377">
    <property type="entry name" value="Peripla_BP_3"/>
    <property type="match status" value="1"/>
</dbReference>
<proteinExistence type="predicted"/>
<organism evidence="5 6">
    <name type="scientific">Spongiactinospora rosea</name>
    <dbReference type="NCBI Taxonomy" id="2248750"/>
    <lineage>
        <taxon>Bacteria</taxon>
        <taxon>Bacillati</taxon>
        <taxon>Actinomycetota</taxon>
        <taxon>Actinomycetes</taxon>
        <taxon>Streptosporangiales</taxon>
        <taxon>Streptosporangiaceae</taxon>
        <taxon>Spongiactinospora</taxon>
    </lineage>
</organism>
<dbReference type="EMBL" id="QMEY01000011">
    <property type="protein sequence ID" value="RBQ17494.1"/>
    <property type="molecule type" value="Genomic_DNA"/>
</dbReference>
<dbReference type="InterPro" id="IPR010982">
    <property type="entry name" value="Lambda_DNA-bd_dom_sf"/>
</dbReference>
<keyword evidence="1" id="KW-0805">Transcription regulation</keyword>
<evidence type="ECO:0000259" key="4">
    <source>
        <dbReference type="PROSITE" id="PS50932"/>
    </source>
</evidence>
<keyword evidence="2" id="KW-0238">DNA-binding</keyword>
<comment type="caution">
    <text evidence="5">The sequence shown here is derived from an EMBL/GenBank/DDBJ whole genome shotgun (WGS) entry which is preliminary data.</text>
</comment>
<dbReference type="PROSITE" id="PS50932">
    <property type="entry name" value="HTH_LACI_2"/>
    <property type="match status" value="1"/>
</dbReference>
<dbReference type="CDD" id="cd01392">
    <property type="entry name" value="HTH_LacI"/>
    <property type="match status" value="1"/>
</dbReference>
<keyword evidence="3" id="KW-0804">Transcription</keyword>
<reference evidence="5 6" key="1">
    <citation type="submission" date="2018-06" db="EMBL/GenBank/DDBJ databases">
        <title>Sphaerisporangium craniellae sp. nov., isolated from a marine sponge in the South China Sea.</title>
        <authorList>
            <person name="Li L."/>
        </authorList>
    </citation>
    <scope>NUCLEOTIDE SEQUENCE [LARGE SCALE GENOMIC DNA]</scope>
    <source>
        <strain evidence="5 6">LHW63015</strain>
    </source>
</reference>
<dbReference type="SMART" id="SM00354">
    <property type="entry name" value="HTH_LACI"/>
    <property type="match status" value="1"/>
</dbReference>
<dbReference type="InterPro" id="IPR046335">
    <property type="entry name" value="LacI/GalR-like_sensor"/>
</dbReference>
<dbReference type="Proteomes" id="UP000253303">
    <property type="component" value="Unassembled WGS sequence"/>
</dbReference>
<dbReference type="PANTHER" id="PTHR30146:SF153">
    <property type="entry name" value="LACTOSE OPERON REPRESSOR"/>
    <property type="match status" value="1"/>
</dbReference>
<evidence type="ECO:0000256" key="1">
    <source>
        <dbReference type="ARBA" id="ARBA00023015"/>
    </source>
</evidence>
<feature type="domain" description="HTH lacI-type" evidence="4">
    <location>
        <begin position="7"/>
        <end position="62"/>
    </location>
</feature>
<evidence type="ECO:0000256" key="3">
    <source>
        <dbReference type="ARBA" id="ARBA00023163"/>
    </source>
</evidence>
<dbReference type="Pfam" id="PF00356">
    <property type="entry name" value="LacI"/>
    <property type="match status" value="1"/>
</dbReference>
<name>A0A366LVZ5_9ACTN</name>
<dbReference type="InterPro" id="IPR000843">
    <property type="entry name" value="HTH_LacI"/>
</dbReference>
<evidence type="ECO:0000313" key="5">
    <source>
        <dbReference type="EMBL" id="RBQ17494.1"/>
    </source>
</evidence>
<dbReference type="Gene3D" id="3.40.50.2300">
    <property type="match status" value="2"/>
</dbReference>
<dbReference type="GO" id="GO:0003700">
    <property type="term" value="F:DNA-binding transcription factor activity"/>
    <property type="evidence" value="ECO:0007669"/>
    <property type="project" value="TreeGrafter"/>
</dbReference>
<dbReference type="SUPFAM" id="SSF47413">
    <property type="entry name" value="lambda repressor-like DNA-binding domains"/>
    <property type="match status" value="1"/>
</dbReference>
<dbReference type="AlphaFoldDB" id="A0A366LVZ5"/>
<dbReference type="RefSeq" id="WP_113983059.1">
    <property type="nucleotide sequence ID" value="NZ_QMEY01000011.1"/>
</dbReference>
<dbReference type="OrthoDB" id="3226810at2"/>
<protein>
    <submittedName>
        <fullName evidence="5">LacI family transcriptional regulator</fullName>
    </submittedName>
</protein>